<evidence type="ECO:0000256" key="2">
    <source>
        <dbReference type="ARBA" id="ARBA00022448"/>
    </source>
</evidence>
<dbReference type="InterPro" id="IPR036942">
    <property type="entry name" value="Beta-barrel_TonB_sf"/>
</dbReference>
<comment type="similarity">
    <text evidence="8 9">Belongs to the TonB-dependent receptor family.</text>
</comment>
<evidence type="ECO:0000259" key="12">
    <source>
        <dbReference type="Pfam" id="PF00593"/>
    </source>
</evidence>
<keyword evidence="15" id="KW-1185">Reference proteome</keyword>
<dbReference type="Gene3D" id="2.170.130.10">
    <property type="entry name" value="TonB-dependent receptor, plug domain"/>
    <property type="match status" value="1"/>
</dbReference>
<name>A0ABU1X4B8_SPHXE</name>
<evidence type="ECO:0000256" key="7">
    <source>
        <dbReference type="ARBA" id="ARBA00023237"/>
    </source>
</evidence>
<evidence type="ECO:0000256" key="10">
    <source>
        <dbReference type="SAM" id="MobiDB-lite"/>
    </source>
</evidence>
<dbReference type="Gene3D" id="2.40.170.20">
    <property type="entry name" value="TonB-dependent receptor, beta-barrel domain"/>
    <property type="match status" value="1"/>
</dbReference>
<gene>
    <name evidence="14" type="ORF">J2W40_002813</name>
</gene>
<dbReference type="InterPro" id="IPR037066">
    <property type="entry name" value="Plug_dom_sf"/>
</dbReference>
<dbReference type="RefSeq" id="WP_310225790.1">
    <property type="nucleotide sequence ID" value="NZ_JAVDWV010000012.1"/>
</dbReference>
<evidence type="ECO:0000256" key="1">
    <source>
        <dbReference type="ARBA" id="ARBA00004571"/>
    </source>
</evidence>
<dbReference type="PANTHER" id="PTHR30069:SF28">
    <property type="entry name" value="TONB-DEPENDENT RECEPTOR YNCD-RELATED"/>
    <property type="match status" value="1"/>
</dbReference>
<protein>
    <submittedName>
        <fullName evidence="14">Vitamin B12 transporter</fullName>
    </submittedName>
</protein>
<evidence type="ECO:0000256" key="6">
    <source>
        <dbReference type="ARBA" id="ARBA00023136"/>
    </source>
</evidence>
<evidence type="ECO:0000256" key="8">
    <source>
        <dbReference type="PROSITE-ProRule" id="PRU01360"/>
    </source>
</evidence>
<comment type="caution">
    <text evidence="14">The sequence shown here is derived from an EMBL/GenBank/DDBJ whole genome shotgun (WGS) entry which is preliminary data.</text>
</comment>
<dbReference type="Proteomes" id="UP001267638">
    <property type="component" value="Unassembled WGS sequence"/>
</dbReference>
<dbReference type="Pfam" id="PF07715">
    <property type="entry name" value="Plug"/>
    <property type="match status" value="1"/>
</dbReference>
<comment type="subcellular location">
    <subcellularLocation>
        <location evidence="1 8">Cell outer membrane</location>
        <topology evidence="1 8">Multi-pass membrane protein</topology>
    </subcellularLocation>
</comment>
<reference evidence="14 15" key="1">
    <citation type="submission" date="2023-07" db="EMBL/GenBank/DDBJ databases">
        <title>Sorghum-associated microbial communities from plants grown in Nebraska, USA.</title>
        <authorList>
            <person name="Schachtman D."/>
        </authorList>
    </citation>
    <scope>NUCLEOTIDE SEQUENCE [LARGE SCALE GENOMIC DNA]</scope>
    <source>
        <strain evidence="14 15">4256</strain>
    </source>
</reference>
<evidence type="ECO:0000313" key="14">
    <source>
        <dbReference type="EMBL" id="MDR7155977.1"/>
    </source>
</evidence>
<dbReference type="Pfam" id="PF00593">
    <property type="entry name" value="TonB_dep_Rec_b-barrel"/>
    <property type="match status" value="1"/>
</dbReference>
<keyword evidence="3 8" id="KW-1134">Transmembrane beta strand</keyword>
<feature type="signal peptide" evidence="11">
    <location>
        <begin position="1"/>
        <end position="19"/>
    </location>
</feature>
<feature type="chain" id="PRO_5045724682" evidence="11">
    <location>
        <begin position="20"/>
        <end position="625"/>
    </location>
</feature>
<evidence type="ECO:0000256" key="11">
    <source>
        <dbReference type="SAM" id="SignalP"/>
    </source>
</evidence>
<dbReference type="InterPro" id="IPR039426">
    <property type="entry name" value="TonB-dep_rcpt-like"/>
</dbReference>
<accession>A0ABU1X4B8</accession>
<dbReference type="PANTHER" id="PTHR30069">
    <property type="entry name" value="TONB-DEPENDENT OUTER MEMBRANE RECEPTOR"/>
    <property type="match status" value="1"/>
</dbReference>
<keyword evidence="11" id="KW-0732">Signal</keyword>
<feature type="domain" description="TonB-dependent receptor-like beta-barrel" evidence="12">
    <location>
        <begin position="193"/>
        <end position="599"/>
    </location>
</feature>
<keyword evidence="4 8" id="KW-0812">Transmembrane</keyword>
<dbReference type="EMBL" id="JAVDWV010000012">
    <property type="protein sequence ID" value="MDR7155977.1"/>
    <property type="molecule type" value="Genomic_DNA"/>
</dbReference>
<dbReference type="InterPro" id="IPR012910">
    <property type="entry name" value="Plug_dom"/>
</dbReference>
<evidence type="ECO:0000256" key="4">
    <source>
        <dbReference type="ARBA" id="ARBA00022692"/>
    </source>
</evidence>
<keyword evidence="2 8" id="KW-0813">Transport</keyword>
<feature type="region of interest" description="Disordered" evidence="10">
    <location>
        <begin position="204"/>
        <end position="223"/>
    </location>
</feature>
<keyword evidence="5 9" id="KW-0798">TonB box</keyword>
<organism evidence="14 15">
    <name type="scientific">Sphingobium xenophagum</name>
    <dbReference type="NCBI Taxonomy" id="121428"/>
    <lineage>
        <taxon>Bacteria</taxon>
        <taxon>Pseudomonadati</taxon>
        <taxon>Pseudomonadota</taxon>
        <taxon>Alphaproteobacteria</taxon>
        <taxon>Sphingomonadales</taxon>
        <taxon>Sphingomonadaceae</taxon>
        <taxon>Sphingobium</taxon>
    </lineage>
</organism>
<dbReference type="PROSITE" id="PS52016">
    <property type="entry name" value="TONB_DEPENDENT_REC_3"/>
    <property type="match status" value="1"/>
</dbReference>
<keyword evidence="7 8" id="KW-0998">Cell outer membrane</keyword>
<evidence type="ECO:0000313" key="15">
    <source>
        <dbReference type="Proteomes" id="UP001267638"/>
    </source>
</evidence>
<dbReference type="SUPFAM" id="SSF56935">
    <property type="entry name" value="Porins"/>
    <property type="match status" value="1"/>
</dbReference>
<dbReference type="CDD" id="cd01347">
    <property type="entry name" value="ligand_gated_channel"/>
    <property type="match status" value="1"/>
</dbReference>
<sequence>MVKYGISLLALSAASPVFAQAPEQISDLSGNSTPIIVTASRVTSEAREIGSAVSIITRADIQRNQIIFLKDILQDAPGVQTTADRPGQLTSVRIRGSNNNEILWLIDGIELGDPSAISTQFQADHLTSRDIDRVEILRGNQSSLYGSDAVGGVINIITQRATEEGLQVNAEAEAGSYGMRSGGASLLGKSGALDFRLTATGYRHDGPSLADPRTASPAGSATEKDEYRRYGFSGRVGYQATDTLSLQAIGYWFDAFSDLDNTTSDSDDTARTRDYAAAGQASYKSVDGQFTADLTASRYAARRRYFGTWNRAEGDLFRGTKDELTLALAYGGTGPISLAAGGNYEREKTTQITSFSGAFPARVNTRSAYAEIALRPVAGLTLTGAARVDDNSRFGTFDTYRGTLAYALGALKLRASYGTGAKAPGLYQLFDPTYGNPNLQVETSRGGDVGFDLALAEGLTAQVSYFFTRKTNEINFDGSRPPFGGYGQFGRTRAEGIEVGVTAQPLPWLGLSQTYGYTDHELDSDMDGTYVNSGRPRYTGTTSVILTPAERASMTARIRYHDGDSSGFGGATEAYTVVDLLASYGITDRVELYGRVINLFDKWYQVSYGTQTLGLSAYGGVRLSF</sequence>
<evidence type="ECO:0000256" key="3">
    <source>
        <dbReference type="ARBA" id="ARBA00022452"/>
    </source>
</evidence>
<evidence type="ECO:0000256" key="5">
    <source>
        <dbReference type="ARBA" id="ARBA00023077"/>
    </source>
</evidence>
<dbReference type="InterPro" id="IPR000531">
    <property type="entry name" value="Beta-barrel_TonB"/>
</dbReference>
<evidence type="ECO:0000259" key="13">
    <source>
        <dbReference type="Pfam" id="PF07715"/>
    </source>
</evidence>
<evidence type="ECO:0000256" key="9">
    <source>
        <dbReference type="RuleBase" id="RU003357"/>
    </source>
</evidence>
<feature type="domain" description="TonB-dependent receptor plug" evidence="13">
    <location>
        <begin position="46"/>
        <end position="153"/>
    </location>
</feature>
<proteinExistence type="inferred from homology"/>
<keyword evidence="6 8" id="KW-0472">Membrane</keyword>